<evidence type="ECO:0000259" key="2">
    <source>
        <dbReference type="Pfam" id="PF20469"/>
    </source>
</evidence>
<feature type="domain" description="OLD protein-like TOPRIM" evidence="2">
    <location>
        <begin position="473"/>
        <end position="537"/>
    </location>
</feature>
<dbReference type="Pfam" id="PF13175">
    <property type="entry name" value="AAA_15"/>
    <property type="match status" value="1"/>
</dbReference>
<dbReference type="RefSeq" id="WP_077422606.1">
    <property type="nucleotide sequence ID" value="NZ_MLHQ01000001.1"/>
</dbReference>
<organism evidence="3 4">
    <name type="scientific">Rodentibacter myodis</name>
    <dbReference type="NCBI Taxonomy" id="1907939"/>
    <lineage>
        <taxon>Bacteria</taxon>
        <taxon>Pseudomonadati</taxon>
        <taxon>Pseudomonadota</taxon>
        <taxon>Gammaproteobacteria</taxon>
        <taxon>Pasteurellales</taxon>
        <taxon>Pasteurellaceae</taxon>
        <taxon>Rodentibacter</taxon>
    </lineage>
</organism>
<dbReference type="AlphaFoldDB" id="A0A1V3JTV8"/>
<accession>A0A1V3JTV8</accession>
<name>A0A1V3JTV8_9PAST</name>
<dbReference type="InterPro" id="IPR051396">
    <property type="entry name" value="Bact_Antivir_Def_Nuclease"/>
</dbReference>
<gene>
    <name evidence="3" type="ORF">BKL49_00030</name>
</gene>
<dbReference type="STRING" id="1907939.BKL49_00030"/>
<proteinExistence type="predicted"/>
<dbReference type="EMBL" id="MLHQ01000001">
    <property type="protein sequence ID" value="OOF60121.1"/>
    <property type="molecule type" value="Genomic_DNA"/>
</dbReference>
<evidence type="ECO:0000313" key="3">
    <source>
        <dbReference type="EMBL" id="OOF60121.1"/>
    </source>
</evidence>
<dbReference type="Gene3D" id="3.40.50.300">
    <property type="entry name" value="P-loop containing nucleotide triphosphate hydrolases"/>
    <property type="match status" value="1"/>
</dbReference>
<dbReference type="Proteomes" id="UP000188602">
    <property type="component" value="Unassembled WGS sequence"/>
</dbReference>
<dbReference type="Pfam" id="PF20469">
    <property type="entry name" value="OLD-like_TOPRIM"/>
    <property type="match status" value="1"/>
</dbReference>
<dbReference type="CDD" id="cd01026">
    <property type="entry name" value="TOPRIM_OLD"/>
    <property type="match status" value="1"/>
</dbReference>
<dbReference type="SUPFAM" id="SSF52540">
    <property type="entry name" value="P-loop containing nucleoside triphosphate hydrolases"/>
    <property type="match status" value="1"/>
</dbReference>
<reference evidence="3 4" key="1">
    <citation type="submission" date="2016-10" db="EMBL/GenBank/DDBJ databases">
        <title>Rodentibacter gen. nov. and new species.</title>
        <authorList>
            <person name="Christensen H."/>
        </authorList>
    </citation>
    <scope>NUCLEOTIDE SEQUENCE [LARGE SCALE GENOMIC DNA]</scope>
    <source>
        <strain evidence="3 4">Ac151</strain>
    </source>
</reference>
<dbReference type="OrthoDB" id="3322489at2"/>
<feature type="domain" description="Endonuclease GajA/Old nuclease/RecF-like AAA" evidence="1">
    <location>
        <begin position="1"/>
        <end position="419"/>
    </location>
</feature>
<dbReference type="InterPro" id="IPR034139">
    <property type="entry name" value="TOPRIM_OLD"/>
</dbReference>
<dbReference type="PANTHER" id="PTHR43581">
    <property type="entry name" value="ATP/GTP PHOSPHATASE"/>
    <property type="match status" value="1"/>
</dbReference>
<keyword evidence="4" id="KW-1185">Reference proteome</keyword>
<evidence type="ECO:0000313" key="4">
    <source>
        <dbReference type="Proteomes" id="UP000188602"/>
    </source>
</evidence>
<protein>
    <submittedName>
        <fullName evidence="3">Uncharacterized protein</fullName>
    </submittedName>
</protein>
<dbReference type="InterPro" id="IPR027417">
    <property type="entry name" value="P-loop_NTPase"/>
</dbReference>
<sequence length="704" mass="81731">MKISNIRIQNFRKLKSCSINLSDQKTLFVGANNSGKTSAMHALMFFLSNNHKKFRITDFSVDYWDELDRIGESWLKDDISDHKGNTLEEWRNYCPSLYITLSNITNSDLPKIKHLIPELSWDEESDLNVYLIYEPKDIEQLKSDFVKYVKKIEDLKEDNNIDELPLPSSMQSFLTERLTSYFSIQYYLANSSSYDNLYPLDNFPFEGVFKLSLIPAQRKFADFTDVDSKSNNLSNELSLFYKKHLDPKESLSEGDITALKNINELQSTLTSQLNDSFKEHLEFLKSLGYPSANYDPEIRLESFIDSSKILEQNTKVKFGSSDKLSLPEALNGLGYRNLIYIFFKLLAFRSEWQRIGNLKSKDETPIEPIHLVLIEEPEAHLHSQVQQVFVKKAYEVLTKDLQPPLTTQLIISTHSSYIIHEVGFDNLHYFKRMKDNDSFYSEAIDLSNVFNNKSLENKKFVSRYLRTVHCDLFFANAIILVEGSAERMLLPYFIQNNFPKLNSSYISILEINGAHAHRFKPLIEALDVPSLVLADLDSVDEEGKKTPPKRGCSQKSNCDNLNKWLNLESQSLEYVLDLADENKKIKNSFISYQKEIEIDWKGNPIKVIPYTFEDSIFFTNFELFKNSEKMKKTTGMLKKMHEAIQDKENIDKMYEKVFKALNNGGKAQMALDILYLFDPDIKEEKFKIPNYIQIGLDWLTKELE</sequence>
<dbReference type="InterPro" id="IPR041685">
    <property type="entry name" value="AAA_GajA/Old/RecF-like"/>
</dbReference>
<comment type="caution">
    <text evidence="3">The sequence shown here is derived from an EMBL/GenBank/DDBJ whole genome shotgun (WGS) entry which is preliminary data.</text>
</comment>
<dbReference type="PANTHER" id="PTHR43581:SF2">
    <property type="entry name" value="EXCINUCLEASE ATPASE SUBUNIT"/>
    <property type="match status" value="1"/>
</dbReference>
<evidence type="ECO:0000259" key="1">
    <source>
        <dbReference type="Pfam" id="PF13175"/>
    </source>
</evidence>